<reference evidence="2 3" key="1">
    <citation type="submission" date="2017-03" db="EMBL/GenBank/DDBJ databases">
        <authorList>
            <person name="Safronova V.I."/>
            <person name="Sazanova A.L."/>
            <person name="Chirak E.R."/>
        </authorList>
    </citation>
    <scope>NUCLEOTIDE SEQUENCE [LARGE SCALE GENOMIC DNA]</scope>
    <source>
        <strain evidence="2 3">Opo-242</strain>
    </source>
</reference>
<name>A0A4Q1V908_9HYPH</name>
<organism evidence="2 3">
    <name type="scientific">Mesorhizobium erdmanii</name>
    <dbReference type="NCBI Taxonomy" id="1777866"/>
    <lineage>
        <taxon>Bacteria</taxon>
        <taxon>Pseudomonadati</taxon>
        <taxon>Pseudomonadota</taxon>
        <taxon>Alphaproteobacteria</taxon>
        <taxon>Hyphomicrobiales</taxon>
        <taxon>Phyllobacteriaceae</taxon>
        <taxon>Mesorhizobium</taxon>
    </lineage>
</organism>
<feature type="chain" id="PRO_5020241544" evidence="1">
    <location>
        <begin position="21"/>
        <end position="109"/>
    </location>
</feature>
<protein>
    <submittedName>
        <fullName evidence="2">Uncharacterized protein</fullName>
    </submittedName>
</protein>
<evidence type="ECO:0000313" key="3">
    <source>
        <dbReference type="Proteomes" id="UP000290444"/>
    </source>
</evidence>
<accession>A0A4Q1V908</accession>
<dbReference type="EMBL" id="MZXX01000014">
    <property type="protein sequence ID" value="RXT47146.1"/>
    <property type="molecule type" value="Genomic_DNA"/>
</dbReference>
<evidence type="ECO:0000313" key="2">
    <source>
        <dbReference type="EMBL" id="RXT47146.1"/>
    </source>
</evidence>
<gene>
    <name evidence="2" type="ORF">B5V01_11150</name>
</gene>
<evidence type="ECO:0000256" key="1">
    <source>
        <dbReference type="SAM" id="SignalP"/>
    </source>
</evidence>
<dbReference type="Proteomes" id="UP000290444">
    <property type="component" value="Unassembled WGS sequence"/>
</dbReference>
<comment type="caution">
    <text evidence="2">The sequence shown here is derived from an EMBL/GenBank/DDBJ whole genome shotgun (WGS) entry which is preliminary data.</text>
</comment>
<sequence length="109" mass="11840">MNMKTIKWCLAVLAVAAGLALDCSVPGITGLAISQAQARLGRPLTPRSVAGVGRRTTRRVTRRVIRRSTIYVARLPGSCRTVVLDGVHVWHCGNTYYQSAGGRYVVVYP</sequence>
<dbReference type="AlphaFoldDB" id="A0A4Q1V908"/>
<proteinExistence type="predicted"/>
<keyword evidence="1" id="KW-0732">Signal</keyword>
<feature type="signal peptide" evidence="1">
    <location>
        <begin position="1"/>
        <end position="20"/>
    </location>
</feature>